<keyword evidence="9" id="KW-1185">Reference proteome</keyword>
<evidence type="ECO:0000256" key="1">
    <source>
        <dbReference type="ARBA" id="ARBA00007905"/>
    </source>
</evidence>
<comment type="caution">
    <text evidence="8">The sequence shown here is derived from an EMBL/GenBank/DDBJ whole genome shotgun (WGS) entry which is preliminary data.</text>
</comment>
<dbReference type="InterPro" id="IPR036812">
    <property type="entry name" value="NAD(P)_OxRdtase_dom_sf"/>
</dbReference>
<evidence type="ECO:0000259" key="7">
    <source>
        <dbReference type="Pfam" id="PF00248"/>
    </source>
</evidence>
<dbReference type="GO" id="GO:0051596">
    <property type="term" value="P:methylglyoxal catabolic process"/>
    <property type="evidence" value="ECO:0007669"/>
    <property type="project" value="TreeGrafter"/>
</dbReference>
<feature type="active site" description="Proton donor" evidence="4">
    <location>
        <position position="47"/>
    </location>
</feature>
<comment type="similarity">
    <text evidence="1">Belongs to the aldo/keto reductase family.</text>
</comment>
<dbReference type="Proteomes" id="UP000216339">
    <property type="component" value="Unassembled WGS sequence"/>
</dbReference>
<dbReference type="PROSITE" id="PS00062">
    <property type="entry name" value="ALDOKETO_REDUCTASE_2"/>
    <property type="match status" value="1"/>
</dbReference>
<dbReference type="GO" id="GO:1990002">
    <property type="term" value="F:methylglyoxal reductase (NADPH) (acetol producing) activity"/>
    <property type="evidence" value="ECO:0007669"/>
    <property type="project" value="TreeGrafter"/>
</dbReference>
<evidence type="ECO:0000256" key="4">
    <source>
        <dbReference type="PIRSR" id="PIRSR000097-1"/>
    </source>
</evidence>
<proteinExistence type="inferred from homology"/>
<dbReference type="InterPro" id="IPR020471">
    <property type="entry name" value="AKR"/>
</dbReference>
<dbReference type="Gene3D" id="3.20.20.100">
    <property type="entry name" value="NADP-dependent oxidoreductase domain"/>
    <property type="match status" value="1"/>
</dbReference>
<keyword evidence="2" id="KW-0521">NADP</keyword>
<evidence type="ECO:0000256" key="2">
    <source>
        <dbReference type="ARBA" id="ARBA00022857"/>
    </source>
</evidence>
<name>A0A271IUT7_9BACT</name>
<dbReference type="PIRSF" id="PIRSF000097">
    <property type="entry name" value="AKR"/>
    <property type="match status" value="1"/>
</dbReference>
<dbReference type="SUPFAM" id="SSF51430">
    <property type="entry name" value="NAD(P)-linked oxidoreductase"/>
    <property type="match status" value="1"/>
</dbReference>
<evidence type="ECO:0000256" key="3">
    <source>
        <dbReference type="ARBA" id="ARBA00023002"/>
    </source>
</evidence>
<dbReference type="PANTHER" id="PTHR43827">
    <property type="entry name" value="2,5-DIKETO-D-GLUCONIC ACID REDUCTASE"/>
    <property type="match status" value="1"/>
</dbReference>
<protein>
    <recommendedName>
        <fullName evidence="7">NADP-dependent oxidoreductase domain-containing protein</fullName>
    </recommendedName>
</protein>
<dbReference type="AlphaFoldDB" id="A0A271IUT7"/>
<evidence type="ECO:0000313" key="8">
    <source>
        <dbReference type="EMBL" id="PAP74973.1"/>
    </source>
</evidence>
<dbReference type="PROSITE" id="PS00798">
    <property type="entry name" value="ALDOKETO_REDUCTASE_1"/>
    <property type="match status" value="1"/>
</dbReference>
<accession>A0A271IUT7</accession>
<dbReference type="Pfam" id="PF00248">
    <property type="entry name" value="Aldo_ket_red"/>
    <property type="match status" value="1"/>
</dbReference>
<sequence length="272" mass="29656">MTHYDLHDVSMPALGLGTWQMRGAEARRAVEHALAIGYRHVDTAAMYGNEAEVGAALAASGVPRADVFLTTKVWRDRVAPSKLGASADESLRALGTDYVDLLLLHWPNPEIELEAQLEALAAVREAGKARLIGVSNYPAEMLRDALELVPDLAVDQVEYHAALGQEPLLDLIRERGLVLTAYSPLAQGELLRNETVREIAEARGVGPAQVALAWLLGQDRVTAIPKASSDAHRQANLDAAELSLTDDERARLDALPKDRRTIDPAWGPDWNR</sequence>
<dbReference type="OrthoDB" id="9804790at2"/>
<feature type="domain" description="NADP-dependent oxidoreductase" evidence="7">
    <location>
        <begin position="14"/>
        <end position="255"/>
    </location>
</feature>
<dbReference type="PRINTS" id="PR00069">
    <property type="entry name" value="ALDKETRDTASE"/>
</dbReference>
<dbReference type="RefSeq" id="WP_095508598.1">
    <property type="nucleotide sequence ID" value="NZ_MQWD01000001.1"/>
</dbReference>
<evidence type="ECO:0000313" key="9">
    <source>
        <dbReference type="Proteomes" id="UP000216339"/>
    </source>
</evidence>
<dbReference type="EMBL" id="MQWD01000001">
    <property type="protein sequence ID" value="PAP74973.1"/>
    <property type="molecule type" value="Genomic_DNA"/>
</dbReference>
<dbReference type="InterPro" id="IPR023210">
    <property type="entry name" value="NADP_OxRdtase_dom"/>
</dbReference>
<feature type="binding site" evidence="5">
    <location>
        <position position="105"/>
    </location>
    <ligand>
        <name>substrate</name>
    </ligand>
</feature>
<keyword evidence="3" id="KW-0560">Oxidoreductase</keyword>
<evidence type="ECO:0000256" key="5">
    <source>
        <dbReference type="PIRSR" id="PIRSR000097-2"/>
    </source>
</evidence>
<gene>
    <name evidence="8" type="ORF">BSZ37_00165</name>
</gene>
<feature type="site" description="Lowers pKa of active site Tyr" evidence="6">
    <location>
        <position position="72"/>
    </location>
</feature>
<evidence type="ECO:0000256" key="6">
    <source>
        <dbReference type="PIRSR" id="PIRSR000097-3"/>
    </source>
</evidence>
<dbReference type="InterPro" id="IPR018170">
    <property type="entry name" value="Aldo/ket_reductase_CS"/>
</dbReference>
<organism evidence="8 9">
    <name type="scientific">Rubrivirga marina</name>
    <dbReference type="NCBI Taxonomy" id="1196024"/>
    <lineage>
        <taxon>Bacteria</taxon>
        <taxon>Pseudomonadati</taxon>
        <taxon>Rhodothermota</taxon>
        <taxon>Rhodothermia</taxon>
        <taxon>Rhodothermales</taxon>
        <taxon>Rubricoccaceae</taxon>
        <taxon>Rubrivirga</taxon>
    </lineage>
</organism>
<reference evidence="8 9" key="1">
    <citation type="submission" date="2016-11" db="EMBL/GenBank/DDBJ databases">
        <title>Study of marine rhodopsin-containing bacteria.</title>
        <authorList>
            <person name="Yoshizawa S."/>
            <person name="Kumagai Y."/>
            <person name="Kogure K."/>
        </authorList>
    </citation>
    <scope>NUCLEOTIDE SEQUENCE [LARGE SCALE GENOMIC DNA]</scope>
    <source>
        <strain evidence="8 9">SAORIC-28</strain>
    </source>
</reference>
<dbReference type="PANTHER" id="PTHR43827:SF3">
    <property type="entry name" value="NADP-DEPENDENT OXIDOREDUCTASE DOMAIN-CONTAINING PROTEIN"/>
    <property type="match status" value="1"/>
</dbReference>